<dbReference type="RefSeq" id="WP_378614667.1">
    <property type="nucleotide sequence ID" value="NZ_JBHSAX010000019.1"/>
</dbReference>
<dbReference type="Proteomes" id="UP001595696">
    <property type="component" value="Unassembled WGS sequence"/>
</dbReference>
<sequence>MSDTRIGTGHDAAADAALGGAGLLTGKVVVVSGIGPGLGRSIAVRAARAGADVVLASRTEKRLDKVAAEVREIGRKALVVPTDITDEAAAENLVRRTVDELGRVDALVNNAFAIPPITDLVTVELDGVRAGFETNVLAALRLTRLFVPALAEARGSVVMINSAVLRHSRRTFGPYKMAKASLLALAQSLATELGPQGIRVNSVAPGYIYAGNLKWYFDYQAEERGITHEEVYAETAETTDLRKLPEPDEIADAVLFFASPLSRIVTGACLDVNAGEFHH</sequence>
<protein>
    <submittedName>
        <fullName evidence="1">SDR family oxidoreductase</fullName>
    </submittedName>
</protein>
<dbReference type="Gene3D" id="3.40.50.720">
    <property type="entry name" value="NAD(P)-binding Rossmann-like Domain"/>
    <property type="match status" value="1"/>
</dbReference>
<dbReference type="PRINTS" id="PR00080">
    <property type="entry name" value="SDRFAMILY"/>
</dbReference>
<comment type="caution">
    <text evidence="1">The sequence shown here is derived from an EMBL/GenBank/DDBJ whole genome shotgun (WGS) entry which is preliminary data.</text>
</comment>
<dbReference type="PANTHER" id="PTHR43975">
    <property type="entry name" value="ZGC:101858"/>
    <property type="match status" value="1"/>
</dbReference>
<evidence type="ECO:0000313" key="2">
    <source>
        <dbReference type="Proteomes" id="UP001595696"/>
    </source>
</evidence>
<name>A0ABV8DY48_9NOCA</name>
<proteinExistence type="predicted"/>
<dbReference type="InterPro" id="IPR036291">
    <property type="entry name" value="NAD(P)-bd_dom_sf"/>
</dbReference>
<gene>
    <name evidence="1" type="ORF">ACFO0B_23170</name>
</gene>
<dbReference type="NCBIfam" id="NF005909">
    <property type="entry name" value="PRK07890.1"/>
    <property type="match status" value="1"/>
</dbReference>
<dbReference type="EMBL" id="JBHSAX010000019">
    <property type="protein sequence ID" value="MFC3964898.1"/>
    <property type="molecule type" value="Genomic_DNA"/>
</dbReference>
<dbReference type="PRINTS" id="PR00081">
    <property type="entry name" value="GDHRDH"/>
</dbReference>
<evidence type="ECO:0000313" key="1">
    <source>
        <dbReference type="EMBL" id="MFC3964898.1"/>
    </source>
</evidence>
<dbReference type="Pfam" id="PF13561">
    <property type="entry name" value="adh_short_C2"/>
    <property type="match status" value="1"/>
</dbReference>
<dbReference type="InterPro" id="IPR002347">
    <property type="entry name" value="SDR_fam"/>
</dbReference>
<accession>A0ABV8DY48</accession>
<dbReference type="PANTHER" id="PTHR43975:SF2">
    <property type="entry name" value="EG:BACR7A4.14 PROTEIN-RELATED"/>
    <property type="match status" value="1"/>
</dbReference>
<organism evidence="1 2">
    <name type="scientific">Nocardia jiangsuensis</name>
    <dbReference type="NCBI Taxonomy" id="1691563"/>
    <lineage>
        <taxon>Bacteria</taxon>
        <taxon>Bacillati</taxon>
        <taxon>Actinomycetota</taxon>
        <taxon>Actinomycetes</taxon>
        <taxon>Mycobacteriales</taxon>
        <taxon>Nocardiaceae</taxon>
        <taxon>Nocardia</taxon>
    </lineage>
</organism>
<reference evidence="2" key="1">
    <citation type="journal article" date="2019" name="Int. J. Syst. Evol. Microbiol.">
        <title>The Global Catalogue of Microorganisms (GCM) 10K type strain sequencing project: providing services to taxonomists for standard genome sequencing and annotation.</title>
        <authorList>
            <consortium name="The Broad Institute Genomics Platform"/>
            <consortium name="The Broad Institute Genome Sequencing Center for Infectious Disease"/>
            <person name="Wu L."/>
            <person name="Ma J."/>
        </authorList>
    </citation>
    <scope>NUCLEOTIDE SEQUENCE [LARGE SCALE GENOMIC DNA]</scope>
    <source>
        <strain evidence="2">CGMCC 4.7330</strain>
    </source>
</reference>
<keyword evidence="2" id="KW-1185">Reference proteome</keyword>
<dbReference type="SUPFAM" id="SSF51735">
    <property type="entry name" value="NAD(P)-binding Rossmann-fold domains"/>
    <property type="match status" value="1"/>
</dbReference>